<dbReference type="Proteomes" id="UP000234845">
    <property type="component" value="Unassembled WGS sequence"/>
</dbReference>
<dbReference type="PANTHER" id="PTHR11941:SF54">
    <property type="entry name" value="ENOYL-COA HYDRATASE, MITOCHONDRIAL"/>
    <property type="match status" value="1"/>
</dbReference>
<evidence type="ECO:0000313" key="3">
    <source>
        <dbReference type="EMBL" id="PLW81685.1"/>
    </source>
</evidence>
<dbReference type="Gene3D" id="3.90.226.10">
    <property type="entry name" value="2-enoyl-CoA Hydratase, Chain A, domain 1"/>
    <property type="match status" value="1"/>
</dbReference>
<dbReference type="GO" id="GO:0006635">
    <property type="term" value="P:fatty acid beta-oxidation"/>
    <property type="evidence" value="ECO:0007669"/>
    <property type="project" value="TreeGrafter"/>
</dbReference>
<proteinExistence type="inferred from homology"/>
<dbReference type="EMBL" id="PKLZ01000011">
    <property type="protein sequence ID" value="PLW81685.1"/>
    <property type="molecule type" value="Genomic_DNA"/>
</dbReference>
<dbReference type="CDD" id="cd06558">
    <property type="entry name" value="crotonase-like"/>
    <property type="match status" value="1"/>
</dbReference>
<dbReference type="InterPro" id="IPR001753">
    <property type="entry name" value="Enoyl-CoA_hydra/iso"/>
</dbReference>
<reference evidence="4" key="1">
    <citation type="submission" date="2017-11" db="EMBL/GenBank/DDBJ databases">
        <title>The draft genome sequence of Chromatocurvus sp. F02.</title>
        <authorList>
            <person name="Du Z.-J."/>
            <person name="Chang Y.-Q."/>
        </authorList>
    </citation>
    <scope>NUCLEOTIDE SEQUENCE [LARGE SCALE GENOMIC DNA]</scope>
    <source>
        <strain evidence="4">F02</strain>
    </source>
</reference>
<dbReference type="GO" id="GO:0016829">
    <property type="term" value="F:lyase activity"/>
    <property type="evidence" value="ECO:0007669"/>
    <property type="project" value="UniProtKB-KW"/>
</dbReference>
<name>A0A2N5XZX3_9GAMM</name>
<evidence type="ECO:0000256" key="1">
    <source>
        <dbReference type="ARBA" id="ARBA00005254"/>
    </source>
</evidence>
<accession>A0A2N5XZX3</accession>
<protein>
    <submittedName>
        <fullName evidence="3">3-hydroxybutyryl-CoA dehydratase</fullName>
    </submittedName>
</protein>
<comment type="caution">
    <text evidence="3">The sequence shown here is derived from an EMBL/GenBank/DDBJ whole genome shotgun (WGS) entry which is preliminary data.</text>
</comment>
<keyword evidence="4" id="KW-1185">Reference proteome</keyword>
<dbReference type="InterPro" id="IPR014748">
    <property type="entry name" value="Enoyl-CoA_hydra_C"/>
</dbReference>
<dbReference type="OrthoDB" id="9807606at2"/>
<dbReference type="AlphaFoldDB" id="A0A2N5XZX3"/>
<dbReference type="Pfam" id="PF00378">
    <property type="entry name" value="ECH_1"/>
    <property type="match status" value="1"/>
</dbReference>
<gene>
    <name evidence="3" type="ORF">CWI75_14580</name>
</gene>
<comment type="similarity">
    <text evidence="1">Belongs to the enoyl-CoA hydratase/isomerase family.</text>
</comment>
<dbReference type="RefSeq" id="WP_101522249.1">
    <property type="nucleotide sequence ID" value="NZ_PKLZ01000011.1"/>
</dbReference>
<organism evidence="3 4">
    <name type="scientific">Kineobactrum sediminis</name>
    <dbReference type="NCBI Taxonomy" id="1905677"/>
    <lineage>
        <taxon>Bacteria</taxon>
        <taxon>Pseudomonadati</taxon>
        <taxon>Pseudomonadota</taxon>
        <taxon>Gammaproteobacteria</taxon>
        <taxon>Cellvibrionales</taxon>
        <taxon>Halieaceae</taxon>
        <taxon>Kineobactrum</taxon>
    </lineage>
</organism>
<keyword evidence="2" id="KW-0456">Lyase</keyword>
<sequence>MTDTILYERTGHIARLVLNNPARHNALGFEELAAIQTYLAEVREDEQVRVLIVTGWGDKTFCAGASLDQLGTGNLSGDTFQATTDQLAALQIPTICAISGNVYGGGVELALSCDFRVGIAGSKLRVPAAAIGLCYPISGINRFVERLGIVTAKRILLAAEELPAETLLELGFLDHLVQPAALDETTERLAQKIAHLAPLAVRAMKQILQQAAAGQIDEAQAQALSMQCLESEDLKEGFAAQKEKREARFKGK</sequence>
<dbReference type="InterPro" id="IPR029045">
    <property type="entry name" value="ClpP/crotonase-like_dom_sf"/>
</dbReference>
<evidence type="ECO:0000313" key="4">
    <source>
        <dbReference type="Proteomes" id="UP000234845"/>
    </source>
</evidence>
<dbReference type="SUPFAM" id="SSF52096">
    <property type="entry name" value="ClpP/crotonase"/>
    <property type="match status" value="1"/>
</dbReference>
<dbReference type="Gene3D" id="1.10.12.10">
    <property type="entry name" value="Lyase 2-enoyl-coa Hydratase, Chain A, domain 2"/>
    <property type="match status" value="1"/>
</dbReference>
<dbReference type="PANTHER" id="PTHR11941">
    <property type="entry name" value="ENOYL-COA HYDRATASE-RELATED"/>
    <property type="match status" value="1"/>
</dbReference>
<evidence type="ECO:0000256" key="2">
    <source>
        <dbReference type="ARBA" id="ARBA00023239"/>
    </source>
</evidence>